<dbReference type="InterPro" id="IPR036779">
    <property type="entry name" value="LysM_dom_sf"/>
</dbReference>
<keyword evidence="7" id="KW-0482">Metalloprotease</keyword>
<dbReference type="PANTHER" id="PTHR33734:SF22">
    <property type="entry name" value="MEMBRANE-BOUND LYTIC MUREIN TRANSGLYCOSYLASE D"/>
    <property type="match status" value="1"/>
</dbReference>
<dbReference type="Gene3D" id="3.10.350.10">
    <property type="entry name" value="LysM domain"/>
    <property type="match status" value="2"/>
</dbReference>
<dbReference type="GO" id="GO:0006508">
    <property type="term" value="P:proteolysis"/>
    <property type="evidence" value="ECO:0007669"/>
    <property type="project" value="UniProtKB-KW"/>
</dbReference>
<dbReference type="GO" id="GO:0004252">
    <property type="term" value="F:serine-type endopeptidase activity"/>
    <property type="evidence" value="ECO:0007669"/>
    <property type="project" value="InterPro"/>
</dbReference>
<keyword evidence="6" id="KW-0862">Zinc</keyword>
<dbReference type="Gene3D" id="3.30.1380.10">
    <property type="match status" value="1"/>
</dbReference>
<dbReference type="PANTHER" id="PTHR33734">
    <property type="entry name" value="LYSM DOMAIN-CONTAINING GPI-ANCHORED PROTEIN 2"/>
    <property type="match status" value="1"/>
</dbReference>
<dbReference type="InterPro" id="IPR005073">
    <property type="entry name" value="Peptidase_M74"/>
</dbReference>
<dbReference type="GO" id="GO:0008237">
    <property type="term" value="F:metallopeptidase activity"/>
    <property type="evidence" value="ECO:0007669"/>
    <property type="project" value="UniProtKB-KW"/>
</dbReference>
<evidence type="ECO:0000256" key="1">
    <source>
        <dbReference type="ARBA" id="ARBA00022670"/>
    </source>
</evidence>
<evidence type="ECO:0000256" key="5">
    <source>
        <dbReference type="ARBA" id="ARBA00022801"/>
    </source>
</evidence>
<evidence type="ECO:0000256" key="6">
    <source>
        <dbReference type="ARBA" id="ARBA00022833"/>
    </source>
</evidence>
<feature type="domain" description="LysM" evidence="10">
    <location>
        <begin position="25"/>
        <end position="68"/>
    </location>
</feature>
<feature type="domain" description="LysM" evidence="10">
    <location>
        <begin position="131"/>
        <end position="175"/>
    </location>
</feature>
<dbReference type="GO" id="GO:0030288">
    <property type="term" value="C:outer membrane-bounded periplasmic space"/>
    <property type="evidence" value="ECO:0007669"/>
    <property type="project" value="InterPro"/>
</dbReference>
<keyword evidence="1" id="KW-0645">Protease</keyword>
<evidence type="ECO:0000313" key="11">
    <source>
        <dbReference type="EMBL" id="ADN05964.1"/>
    </source>
</evidence>
<keyword evidence="4" id="KW-0574">Periplasm</keyword>
<gene>
    <name evidence="11" type="ORF">MMCf1_110</name>
</gene>
<dbReference type="Pfam" id="PF01476">
    <property type="entry name" value="LysM"/>
    <property type="match status" value="3"/>
</dbReference>
<dbReference type="PROSITE" id="PS51782">
    <property type="entry name" value="LYSM"/>
    <property type="match status" value="3"/>
</dbReference>
<dbReference type="EMBL" id="HQ191475">
    <property type="protein sequence ID" value="ADN05964.1"/>
    <property type="molecule type" value="Genomic_DNA"/>
</dbReference>
<feature type="signal peptide" evidence="9">
    <location>
        <begin position="1"/>
        <end position="22"/>
    </location>
</feature>
<reference evidence="11" key="1">
    <citation type="journal article" date="2012" name="ISME J.">
        <title>Biogeography and phylogenetic diversity of a cluster of exclusively marine myxobacteria.</title>
        <authorList>
            <person name="Brinkhoff T."/>
            <person name="Fischer D."/>
            <person name="Vollmers J."/>
            <person name="Voget S."/>
            <person name="Beardsley C."/>
            <person name="Thole S."/>
            <person name="Mussmann M."/>
            <person name="Kunze B."/>
            <person name="Wagner-Dobler I."/>
            <person name="Daniel R."/>
            <person name="Simon M."/>
        </authorList>
    </citation>
    <scope>NUCLEOTIDE SEQUENCE</scope>
</reference>
<evidence type="ECO:0000256" key="9">
    <source>
        <dbReference type="SAM" id="SignalP"/>
    </source>
</evidence>
<name>G3D5F6_9BACT</name>
<dbReference type="SUPFAM" id="SSF54106">
    <property type="entry name" value="LysM domain"/>
    <property type="match status" value="3"/>
</dbReference>
<evidence type="ECO:0000256" key="2">
    <source>
        <dbReference type="ARBA" id="ARBA00022723"/>
    </source>
</evidence>
<dbReference type="AlphaFoldDB" id="G3D5F6"/>
<dbReference type="GO" id="GO:0046872">
    <property type="term" value="F:metal ion binding"/>
    <property type="evidence" value="ECO:0007669"/>
    <property type="project" value="UniProtKB-KW"/>
</dbReference>
<feature type="chain" id="PRO_5003443036" evidence="9">
    <location>
        <begin position="23"/>
        <end position="429"/>
    </location>
</feature>
<dbReference type="SUPFAM" id="SSF55166">
    <property type="entry name" value="Hedgehog/DD-peptidase"/>
    <property type="match status" value="1"/>
</dbReference>
<keyword evidence="2" id="KW-0479">Metal-binding</keyword>
<evidence type="ECO:0000256" key="4">
    <source>
        <dbReference type="ARBA" id="ARBA00022764"/>
    </source>
</evidence>
<evidence type="ECO:0000259" key="10">
    <source>
        <dbReference type="PROSITE" id="PS51782"/>
    </source>
</evidence>
<feature type="domain" description="LysM" evidence="10">
    <location>
        <begin position="182"/>
        <end position="226"/>
    </location>
</feature>
<proteinExistence type="predicted"/>
<accession>G3D5F6</accession>
<dbReference type="InterPro" id="IPR009045">
    <property type="entry name" value="Zn_M74/Hedgehog-like"/>
</dbReference>
<feature type="region of interest" description="Disordered" evidence="8">
    <location>
        <begin position="77"/>
        <end position="131"/>
    </location>
</feature>
<evidence type="ECO:0000256" key="7">
    <source>
        <dbReference type="ARBA" id="ARBA00023049"/>
    </source>
</evidence>
<keyword evidence="5" id="KW-0378">Hydrolase</keyword>
<dbReference type="SMART" id="SM00257">
    <property type="entry name" value="LysM"/>
    <property type="match status" value="3"/>
</dbReference>
<dbReference type="GO" id="GO:0008932">
    <property type="term" value="F:lytic endotransglycosylase activity"/>
    <property type="evidence" value="ECO:0007669"/>
    <property type="project" value="TreeGrafter"/>
</dbReference>
<dbReference type="Pfam" id="PF03411">
    <property type="entry name" value="Peptidase_M74"/>
    <property type="match status" value="1"/>
</dbReference>
<dbReference type="CDD" id="cd00118">
    <property type="entry name" value="LysM"/>
    <property type="match status" value="3"/>
</dbReference>
<evidence type="ECO:0000256" key="8">
    <source>
        <dbReference type="SAM" id="MobiDB-lite"/>
    </source>
</evidence>
<sequence length="429" mass="48100">MRCTLGIAMLCLAALAPSRVGADASVLIVQQGDALSTIAKGAGVSVEQIKHWNDLDGDMIRIGQKLVVRQAATRSRSGDGIDWTPPFDYGAPAPARTTQTKARIAARDPSSAVATQLSDDAAGGKKPRRGRTYRIQKGDTLTGIALRHHRTVGELLASNPGIRADRIFPGETIDIGAPRPEVVFKLERGDSLLAVANRYDVSPRDLSRWNGGLSHRDPRPGTNIRLYTRVPVSRSEAIGPTNRGRLESGVRLPSHRGYLIRSAARAYGTEETTRWIVQAFNSVDSKFKQRKVVRIHDISDRDGGKLRDHKSHQNGRDVDISYYQNECGPRGCRFDDFRASELDVARQWTLLEHWLRHGQAEMIFVDYRLQAKLYRYAKKKGVTKAQLDRWIQYPRGKYEPNGVIRHFPNHDDHLHVRFVCPYSDVSCRP</sequence>
<organism evidence="11">
    <name type="scientific">uncultured Myxococcales bacterium</name>
    <dbReference type="NCBI Taxonomy" id="253830"/>
    <lineage>
        <taxon>Bacteria</taxon>
        <taxon>Pseudomonadati</taxon>
        <taxon>Myxococcota</taxon>
        <taxon>Myxococcia</taxon>
        <taxon>Myxococcales</taxon>
        <taxon>environmental samples</taxon>
    </lineage>
</organism>
<evidence type="ECO:0000256" key="3">
    <source>
        <dbReference type="ARBA" id="ARBA00022729"/>
    </source>
</evidence>
<protein>
    <submittedName>
        <fullName evidence="11">Predicted DD-peptidase family peptidoglycan-binding protein</fullName>
    </submittedName>
</protein>
<dbReference type="InterPro" id="IPR018392">
    <property type="entry name" value="LysM"/>
</dbReference>
<keyword evidence="3 9" id="KW-0732">Signal</keyword>